<evidence type="ECO:0008006" key="3">
    <source>
        <dbReference type="Google" id="ProtNLM"/>
    </source>
</evidence>
<organism evidence="2">
    <name type="scientific">Singulisphaera sp. Ch08</name>
    <dbReference type="NCBI Taxonomy" id="3120278"/>
    <lineage>
        <taxon>Bacteria</taxon>
        <taxon>Pseudomonadati</taxon>
        <taxon>Planctomycetota</taxon>
        <taxon>Planctomycetia</taxon>
        <taxon>Isosphaerales</taxon>
        <taxon>Isosphaeraceae</taxon>
        <taxon>Singulisphaera</taxon>
    </lineage>
</organism>
<comment type="similarity">
    <text evidence="1">Belongs to the TolB family.</text>
</comment>
<dbReference type="EMBL" id="CP155447">
    <property type="protein sequence ID" value="XBH07493.1"/>
    <property type="molecule type" value="Genomic_DNA"/>
</dbReference>
<dbReference type="SUPFAM" id="SSF82171">
    <property type="entry name" value="DPP6 N-terminal domain-like"/>
    <property type="match status" value="1"/>
</dbReference>
<protein>
    <recommendedName>
        <fullName evidence="3">Biopolymer transporter Tol</fullName>
    </recommendedName>
</protein>
<evidence type="ECO:0000313" key="2">
    <source>
        <dbReference type="EMBL" id="XBH07493.1"/>
    </source>
</evidence>
<dbReference type="PANTHER" id="PTHR36842:SF1">
    <property type="entry name" value="PROTEIN TOLB"/>
    <property type="match status" value="1"/>
</dbReference>
<evidence type="ECO:0000256" key="1">
    <source>
        <dbReference type="ARBA" id="ARBA00009820"/>
    </source>
</evidence>
<dbReference type="Gene3D" id="2.120.10.30">
    <property type="entry name" value="TolB, C-terminal domain"/>
    <property type="match status" value="3"/>
</dbReference>
<dbReference type="RefSeq" id="WP_406700330.1">
    <property type="nucleotide sequence ID" value="NZ_CP155447.1"/>
</dbReference>
<name>A0AAU7CPW8_9BACT</name>
<reference evidence="2" key="1">
    <citation type="submission" date="2024-05" db="EMBL/GenBank/DDBJ databases">
        <title>Planctomycetes of the genus Singulisphaera possess chitinolytic capabilities.</title>
        <authorList>
            <person name="Ivanova A."/>
        </authorList>
    </citation>
    <scope>NUCLEOTIDE SEQUENCE</scope>
    <source>
        <strain evidence="2">Ch08T</strain>
    </source>
</reference>
<dbReference type="PANTHER" id="PTHR36842">
    <property type="entry name" value="PROTEIN TOLB HOMOLOG"/>
    <property type="match status" value="1"/>
</dbReference>
<dbReference type="Pfam" id="PF07676">
    <property type="entry name" value="PD40"/>
    <property type="match status" value="5"/>
</dbReference>
<gene>
    <name evidence="2" type="ORF">V5E97_16075</name>
</gene>
<sequence>MFFLLTLTALLGAEPASSPADVAAHEAKHLKNIRQLTSGFSKAGEGYFRPDGKAIIFQAAKPGEDDYQIYTLDLEPGAKPVMVSTGKGKCTCSYYHPDGKSILFASTHLDPALAEAEKSDSKTAKKPAYSRSERYRWDFDPAMDIFRADLDGSNLVRLTETPGYDAEGSYSADGKQIIFTSYRDAGDAEIYVMDADGKNPRRITKKEGYDGGPFFSPDGKKIVYRSDRNKNDLLQLFLNTPAGDDERALTKNDAVNWGPYFFKDSRHLVYSTSLHGHQNYEIYWMDSQTGNQERLTYRDGFDGLPVFSNDGKKMMWTSKGRTADNTSQLFIADFVEPSDASAAK</sequence>
<accession>A0AAU7CPW8</accession>
<dbReference type="InterPro" id="IPR011042">
    <property type="entry name" value="6-blade_b-propeller_TolB-like"/>
</dbReference>
<dbReference type="AlphaFoldDB" id="A0AAU7CPW8"/>
<proteinExistence type="inferred from homology"/>
<dbReference type="InterPro" id="IPR011659">
    <property type="entry name" value="WD40"/>
</dbReference>